<sequence length="134" mass="14902">MTCGPVCCDIENSVTATISQLLRRIFFLYLFKSTFYLSSQRVIPDQLNYLSDSLHFSEYSLKYGIEGNDGSFFHCGDFVGGCIRSGSDIGSGTVAGPRRGVLATCFRRDCVLLADLVRCRSSQELDRSLLIRCC</sequence>
<evidence type="ECO:0000313" key="1">
    <source>
        <dbReference type="EMBL" id="MCD9642593.1"/>
    </source>
</evidence>
<evidence type="ECO:0000313" key="2">
    <source>
        <dbReference type="Proteomes" id="UP000823775"/>
    </source>
</evidence>
<accession>A0ABS8V8L6</accession>
<dbReference type="Proteomes" id="UP000823775">
    <property type="component" value="Unassembled WGS sequence"/>
</dbReference>
<gene>
    <name evidence="1" type="ORF">HAX54_029476</name>
</gene>
<proteinExistence type="predicted"/>
<name>A0ABS8V8L6_DATST</name>
<keyword evidence="2" id="KW-1185">Reference proteome</keyword>
<organism evidence="1 2">
    <name type="scientific">Datura stramonium</name>
    <name type="common">Jimsonweed</name>
    <name type="synonym">Common thornapple</name>
    <dbReference type="NCBI Taxonomy" id="4076"/>
    <lineage>
        <taxon>Eukaryota</taxon>
        <taxon>Viridiplantae</taxon>
        <taxon>Streptophyta</taxon>
        <taxon>Embryophyta</taxon>
        <taxon>Tracheophyta</taxon>
        <taxon>Spermatophyta</taxon>
        <taxon>Magnoliopsida</taxon>
        <taxon>eudicotyledons</taxon>
        <taxon>Gunneridae</taxon>
        <taxon>Pentapetalae</taxon>
        <taxon>asterids</taxon>
        <taxon>lamiids</taxon>
        <taxon>Solanales</taxon>
        <taxon>Solanaceae</taxon>
        <taxon>Solanoideae</taxon>
        <taxon>Datureae</taxon>
        <taxon>Datura</taxon>
    </lineage>
</organism>
<comment type="caution">
    <text evidence="1">The sequence shown here is derived from an EMBL/GenBank/DDBJ whole genome shotgun (WGS) entry which is preliminary data.</text>
</comment>
<protein>
    <submittedName>
        <fullName evidence="1">Uncharacterized protein</fullName>
    </submittedName>
</protein>
<reference evidence="1 2" key="1">
    <citation type="journal article" date="2021" name="BMC Genomics">
        <title>Datura genome reveals duplications of psychoactive alkaloid biosynthetic genes and high mutation rate following tissue culture.</title>
        <authorList>
            <person name="Rajewski A."/>
            <person name="Carter-House D."/>
            <person name="Stajich J."/>
            <person name="Litt A."/>
        </authorList>
    </citation>
    <scope>NUCLEOTIDE SEQUENCE [LARGE SCALE GENOMIC DNA]</scope>
    <source>
        <strain evidence="1">AR-01</strain>
    </source>
</reference>
<dbReference type="EMBL" id="JACEIK010003660">
    <property type="protein sequence ID" value="MCD9642593.1"/>
    <property type="molecule type" value="Genomic_DNA"/>
</dbReference>